<gene>
    <name evidence="2" type="ORF">SSA02_11070</name>
</gene>
<keyword evidence="3" id="KW-1185">Reference proteome</keyword>
<evidence type="ECO:0000256" key="1">
    <source>
        <dbReference type="SAM" id="MobiDB-lite"/>
    </source>
</evidence>
<reference evidence="2 3" key="1">
    <citation type="submission" date="2019-07" db="EMBL/GenBank/DDBJ databases">
        <title>Whole genome shotgun sequence of Swaminathania salitolerans NBRC 104436.</title>
        <authorList>
            <person name="Hosoyama A."/>
            <person name="Uohara A."/>
            <person name="Ohji S."/>
            <person name="Ichikawa N."/>
        </authorList>
    </citation>
    <scope>NUCLEOTIDE SEQUENCE [LARGE SCALE GENOMIC DNA]</scope>
    <source>
        <strain evidence="2 3">NBRC 104436</strain>
    </source>
</reference>
<feature type="compositionally biased region" description="Low complexity" evidence="1">
    <location>
        <begin position="66"/>
        <end position="82"/>
    </location>
</feature>
<feature type="compositionally biased region" description="Low complexity" evidence="1">
    <location>
        <begin position="37"/>
        <end position="49"/>
    </location>
</feature>
<accession>A0A511BQN6</accession>
<dbReference type="EMBL" id="BJVC01000002">
    <property type="protein sequence ID" value="GEL01944.1"/>
    <property type="molecule type" value="Genomic_DNA"/>
</dbReference>
<name>A0A511BQN6_9PROT</name>
<comment type="caution">
    <text evidence="2">The sequence shown here is derived from an EMBL/GenBank/DDBJ whole genome shotgun (WGS) entry which is preliminary data.</text>
</comment>
<organism evidence="2 3">
    <name type="scientific">Swaminathania salitolerans</name>
    <dbReference type="NCBI Taxonomy" id="182838"/>
    <lineage>
        <taxon>Bacteria</taxon>
        <taxon>Pseudomonadati</taxon>
        <taxon>Pseudomonadota</taxon>
        <taxon>Alphaproteobacteria</taxon>
        <taxon>Acetobacterales</taxon>
        <taxon>Acetobacteraceae</taxon>
        <taxon>Swaminathania</taxon>
    </lineage>
</organism>
<proteinExistence type="predicted"/>
<evidence type="ECO:0000313" key="2">
    <source>
        <dbReference type="EMBL" id="GEL01944.1"/>
    </source>
</evidence>
<evidence type="ECO:0000313" key="3">
    <source>
        <dbReference type="Proteomes" id="UP000321405"/>
    </source>
</evidence>
<sequence length="172" mass="18135">MAKIARSRSTAARKRTTAKTSDGTNRESVPATPSPEEPASAPEAEPVSATEHDAQASGGGTSQQHASATDADASASGAAETPAGPPVQTTRYPADALYFDAAWYRAAYPDVEACGMDAVEHFMTHGYLEGRNPNAIFRVDAYIAANPDISLTINPFLHFIMYGASEGRPLHP</sequence>
<dbReference type="Proteomes" id="UP000321405">
    <property type="component" value="Unassembled WGS sequence"/>
</dbReference>
<feature type="region of interest" description="Disordered" evidence="1">
    <location>
        <begin position="1"/>
        <end position="90"/>
    </location>
</feature>
<dbReference type="AlphaFoldDB" id="A0A511BQN6"/>
<dbReference type="RefSeq" id="WP_246103654.1">
    <property type="nucleotide sequence ID" value="NZ_BJVC01000002.1"/>
</dbReference>
<protein>
    <submittedName>
        <fullName evidence="2">Uncharacterized protein</fullName>
    </submittedName>
</protein>